<accession>A0A0G1RVU5</accession>
<dbReference type="SUPFAM" id="SSF51735">
    <property type="entry name" value="NAD(P)-binding Rossmann-fold domains"/>
    <property type="match status" value="1"/>
</dbReference>
<dbReference type="Proteomes" id="UP000033860">
    <property type="component" value="Unassembled WGS sequence"/>
</dbReference>
<sequence length="335" mass="36202">MIRVAINGFGRMGRLALRIALDRYQDKMEVVAVNTSGNMDTAGWAYLFEYDTVYGRYGKKVKTEGDLLVVDGVKIPFLAVAEPKDLPWKKLAVDLVLECTGKFKKPEEVDDHLTAGAKRVLLSAPLKGEAGGIFMRGINDDKLADEKVFSNASCTTNCVGPVAQVIVAKFGVKKAAMTTIHAVTSSQRLVDNSHKDWRRARAAFLNIIPTDTGAATATGKVIPELAGIFDGIAVRVPIITGSLTDFTFLVGRKTTVAAVNKALTDAAGGRLKGILGVSETPLVSSDIIGCEYSSLVDLQMTRVIDGDLVKILSWYDNEWGYVVRMMELALRPSSG</sequence>
<dbReference type="Pfam" id="PF02800">
    <property type="entry name" value="Gp_dh_C"/>
    <property type="match status" value="1"/>
</dbReference>
<feature type="binding site" evidence="4">
    <location>
        <position position="184"/>
    </location>
    <ligand>
        <name>D-glyceraldehyde 3-phosphate</name>
        <dbReference type="ChEBI" id="CHEBI:59776"/>
    </ligand>
</feature>
<evidence type="ECO:0000313" key="10">
    <source>
        <dbReference type="Proteomes" id="UP000033860"/>
    </source>
</evidence>
<comment type="caution">
    <text evidence="9">The sequence shown here is derived from an EMBL/GenBank/DDBJ whole genome shotgun (WGS) entry which is preliminary data.</text>
</comment>
<dbReference type="FunFam" id="3.30.360.10:FF:000002">
    <property type="entry name" value="Glyceraldehyde-3-phosphate dehydrogenase"/>
    <property type="match status" value="1"/>
</dbReference>
<feature type="binding site" evidence="5">
    <location>
        <position position="317"/>
    </location>
    <ligand>
        <name>NAD(+)</name>
        <dbReference type="ChEBI" id="CHEBI:57540"/>
    </ligand>
</feature>
<feature type="site" description="Activates thiol group during catalysis" evidence="6">
    <location>
        <position position="181"/>
    </location>
</feature>
<feature type="binding site" evidence="4">
    <location>
        <begin position="212"/>
        <end position="213"/>
    </location>
    <ligand>
        <name>D-glyceraldehyde 3-phosphate</name>
        <dbReference type="ChEBI" id="CHEBI:59776"/>
    </ligand>
</feature>
<dbReference type="PIRSF" id="PIRSF000149">
    <property type="entry name" value="GAP_DH"/>
    <property type="match status" value="1"/>
</dbReference>
<evidence type="ECO:0000256" key="2">
    <source>
        <dbReference type="ARBA" id="ARBA00023002"/>
    </source>
</evidence>
<dbReference type="PRINTS" id="PR00078">
    <property type="entry name" value="G3PDHDRGNASE"/>
</dbReference>
<evidence type="ECO:0000256" key="3">
    <source>
        <dbReference type="PIRSR" id="PIRSR000149-1"/>
    </source>
</evidence>
<evidence type="ECO:0000259" key="8">
    <source>
        <dbReference type="SMART" id="SM00846"/>
    </source>
</evidence>
<evidence type="ECO:0000313" key="9">
    <source>
        <dbReference type="EMBL" id="KKU61221.1"/>
    </source>
</evidence>
<keyword evidence="2" id="KW-0560">Oxidoreductase</keyword>
<dbReference type="NCBIfam" id="TIGR01534">
    <property type="entry name" value="GAPDH-I"/>
    <property type="match status" value="1"/>
</dbReference>
<dbReference type="GO" id="GO:0050661">
    <property type="term" value="F:NADP binding"/>
    <property type="evidence" value="ECO:0007669"/>
    <property type="project" value="InterPro"/>
</dbReference>
<evidence type="ECO:0000256" key="7">
    <source>
        <dbReference type="RuleBase" id="RU000397"/>
    </source>
</evidence>
<evidence type="ECO:0000256" key="5">
    <source>
        <dbReference type="PIRSR" id="PIRSR000149-3"/>
    </source>
</evidence>
<feature type="active site" description="Nucleophile" evidence="3">
    <location>
        <position position="154"/>
    </location>
</feature>
<protein>
    <submittedName>
        <fullName evidence="9">Glyceraldehyde-3-phosphate dehydrogenase, type I</fullName>
    </submittedName>
</protein>
<proteinExistence type="inferred from homology"/>
<dbReference type="InterPro" id="IPR020829">
    <property type="entry name" value="GlycerAld_3-P_DH_cat"/>
</dbReference>
<dbReference type="Gene3D" id="3.40.50.720">
    <property type="entry name" value="NAD(P)-binding Rossmann-like Domain"/>
    <property type="match status" value="1"/>
</dbReference>
<dbReference type="GO" id="GO:0006006">
    <property type="term" value="P:glucose metabolic process"/>
    <property type="evidence" value="ECO:0007669"/>
    <property type="project" value="InterPro"/>
</dbReference>
<organism evidence="9 10">
    <name type="scientific">Candidatus Beckwithbacteria bacterium GW2011_GWB1_47_15</name>
    <dbReference type="NCBI Taxonomy" id="1618371"/>
    <lineage>
        <taxon>Bacteria</taxon>
        <taxon>Candidatus Beckwithiibacteriota</taxon>
    </lineage>
</organism>
<dbReference type="Gene3D" id="3.30.360.10">
    <property type="entry name" value="Dihydrodipicolinate Reductase, domain 2"/>
    <property type="match status" value="1"/>
</dbReference>
<dbReference type="PATRIC" id="fig|1618371.3.peg.730"/>
<dbReference type="FunFam" id="3.40.50.720:FF:000001">
    <property type="entry name" value="Glyceraldehyde-3-phosphate dehydrogenase"/>
    <property type="match status" value="1"/>
</dbReference>
<evidence type="ECO:0000256" key="1">
    <source>
        <dbReference type="ARBA" id="ARBA00007406"/>
    </source>
</evidence>
<gene>
    <name evidence="9" type="ORF">UX85_C0004G0143</name>
</gene>
<feature type="binding site" evidence="4">
    <location>
        <begin position="153"/>
        <end position="155"/>
    </location>
    <ligand>
        <name>D-glyceraldehyde 3-phosphate</name>
        <dbReference type="ChEBI" id="CHEBI:59776"/>
    </ligand>
</feature>
<dbReference type="GO" id="GO:0051287">
    <property type="term" value="F:NAD binding"/>
    <property type="evidence" value="ECO:0007669"/>
    <property type="project" value="InterPro"/>
</dbReference>
<feature type="binding site" evidence="4">
    <location>
        <position position="235"/>
    </location>
    <ligand>
        <name>D-glyceraldehyde 3-phosphate</name>
        <dbReference type="ChEBI" id="CHEBI:59776"/>
    </ligand>
</feature>
<dbReference type="Pfam" id="PF00044">
    <property type="entry name" value="Gp_dh_N"/>
    <property type="match status" value="1"/>
</dbReference>
<dbReference type="InterPro" id="IPR020831">
    <property type="entry name" value="GlycerAld/Erythrose_P_DH"/>
</dbReference>
<evidence type="ECO:0000256" key="6">
    <source>
        <dbReference type="PIRSR" id="PIRSR000149-4"/>
    </source>
</evidence>
<dbReference type="PANTHER" id="PTHR43148">
    <property type="entry name" value="GLYCERALDEHYDE-3-PHOSPHATE DEHYDROGENASE 2"/>
    <property type="match status" value="1"/>
</dbReference>
<dbReference type="SUPFAM" id="SSF55347">
    <property type="entry name" value="Glyceraldehyde-3-phosphate dehydrogenase-like, C-terminal domain"/>
    <property type="match status" value="1"/>
</dbReference>
<dbReference type="EMBL" id="LCNT01000004">
    <property type="protein sequence ID" value="KKU61221.1"/>
    <property type="molecule type" value="Genomic_DNA"/>
</dbReference>
<dbReference type="InterPro" id="IPR036291">
    <property type="entry name" value="NAD(P)-bd_dom_sf"/>
</dbReference>
<dbReference type="SMART" id="SM00846">
    <property type="entry name" value="Gp_dh_N"/>
    <property type="match status" value="1"/>
</dbReference>
<dbReference type="InterPro" id="IPR020828">
    <property type="entry name" value="GlycerAld_3-P_DH_NAD(P)-bd"/>
</dbReference>
<evidence type="ECO:0000256" key="4">
    <source>
        <dbReference type="PIRSR" id="PIRSR000149-2"/>
    </source>
</evidence>
<keyword evidence="5" id="KW-0547">Nucleotide-binding</keyword>
<feature type="binding site" evidence="5">
    <location>
        <position position="123"/>
    </location>
    <ligand>
        <name>NAD(+)</name>
        <dbReference type="ChEBI" id="CHEBI:57540"/>
    </ligand>
</feature>
<dbReference type="InterPro" id="IPR006424">
    <property type="entry name" value="Glyceraldehyde-3-P_DH_1"/>
</dbReference>
<dbReference type="AlphaFoldDB" id="A0A0G1RVU5"/>
<reference evidence="9 10" key="1">
    <citation type="journal article" date="2015" name="Nature">
        <title>rRNA introns, odd ribosomes, and small enigmatic genomes across a large radiation of phyla.</title>
        <authorList>
            <person name="Brown C.T."/>
            <person name="Hug L.A."/>
            <person name="Thomas B.C."/>
            <person name="Sharon I."/>
            <person name="Castelle C.J."/>
            <person name="Singh A."/>
            <person name="Wilkins M.J."/>
            <person name="Williams K.H."/>
            <person name="Banfield J.F."/>
        </authorList>
    </citation>
    <scope>NUCLEOTIDE SEQUENCE [LARGE SCALE GENOMIC DNA]</scope>
</reference>
<feature type="domain" description="Glyceraldehyde 3-phosphate dehydrogenase NAD(P) binding" evidence="8">
    <location>
        <begin position="2"/>
        <end position="154"/>
    </location>
</feature>
<dbReference type="GO" id="GO:0016620">
    <property type="term" value="F:oxidoreductase activity, acting on the aldehyde or oxo group of donors, NAD or NADP as acceptor"/>
    <property type="evidence" value="ECO:0007669"/>
    <property type="project" value="InterPro"/>
</dbReference>
<comment type="similarity">
    <text evidence="1 7">Belongs to the glyceraldehyde-3-phosphate dehydrogenase family.</text>
</comment>
<dbReference type="CDD" id="cd18126">
    <property type="entry name" value="GAPDH_I_C"/>
    <property type="match status" value="1"/>
</dbReference>
<dbReference type="CDD" id="cd05214">
    <property type="entry name" value="GAPDH_I_N"/>
    <property type="match status" value="1"/>
</dbReference>
<keyword evidence="5" id="KW-0520">NAD</keyword>
<name>A0A0G1RVU5_9BACT</name>